<name>A0ABW5G2N4_9PSEU</name>
<proteinExistence type="predicted"/>
<evidence type="ECO:0000313" key="2">
    <source>
        <dbReference type="EMBL" id="MFD2420401.1"/>
    </source>
</evidence>
<feature type="domain" description="Dienelactone hydrolase" evidence="1">
    <location>
        <begin position="14"/>
        <end position="232"/>
    </location>
</feature>
<dbReference type="Pfam" id="PF01738">
    <property type="entry name" value="DLH"/>
    <property type="match status" value="1"/>
</dbReference>
<dbReference type="RefSeq" id="WP_378268432.1">
    <property type="nucleotide sequence ID" value="NZ_JBHUKR010000018.1"/>
</dbReference>
<dbReference type="InterPro" id="IPR051049">
    <property type="entry name" value="Dienelactone_hydrolase-like"/>
</dbReference>
<evidence type="ECO:0000313" key="3">
    <source>
        <dbReference type="Proteomes" id="UP001597417"/>
    </source>
</evidence>
<dbReference type="GO" id="GO:0016787">
    <property type="term" value="F:hydrolase activity"/>
    <property type="evidence" value="ECO:0007669"/>
    <property type="project" value="UniProtKB-KW"/>
</dbReference>
<dbReference type="EC" id="3.1.-.-" evidence="2"/>
<dbReference type="EMBL" id="JBHUKR010000018">
    <property type="protein sequence ID" value="MFD2420401.1"/>
    <property type="molecule type" value="Genomic_DNA"/>
</dbReference>
<reference evidence="3" key="1">
    <citation type="journal article" date="2019" name="Int. J. Syst. Evol. Microbiol.">
        <title>The Global Catalogue of Microorganisms (GCM) 10K type strain sequencing project: providing services to taxonomists for standard genome sequencing and annotation.</title>
        <authorList>
            <consortium name="The Broad Institute Genomics Platform"/>
            <consortium name="The Broad Institute Genome Sequencing Center for Infectious Disease"/>
            <person name="Wu L."/>
            <person name="Ma J."/>
        </authorList>
    </citation>
    <scope>NUCLEOTIDE SEQUENCE [LARGE SCALE GENOMIC DNA]</scope>
    <source>
        <strain evidence="3">CGMCC 4.7645</strain>
    </source>
</reference>
<dbReference type="Proteomes" id="UP001597417">
    <property type="component" value="Unassembled WGS sequence"/>
</dbReference>
<gene>
    <name evidence="2" type="ORF">ACFSXZ_29125</name>
</gene>
<dbReference type="PANTHER" id="PTHR46623:SF6">
    <property type="entry name" value="ALPHA_BETA-HYDROLASES SUPERFAMILY PROTEIN"/>
    <property type="match status" value="1"/>
</dbReference>
<organism evidence="2 3">
    <name type="scientific">Amycolatopsis pigmentata</name>
    <dbReference type="NCBI Taxonomy" id="450801"/>
    <lineage>
        <taxon>Bacteria</taxon>
        <taxon>Bacillati</taxon>
        <taxon>Actinomycetota</taxon>
        <taxon>Actinomycetes</taxon>
        <taxon>Pseudonocardiales</taxon>
        <taxon>Pseudonocardiaceae</taxon>
        <taxon>Amycolatopsis</taxon>
    </lineage>
</organism>
<keyword evidence="2" id="KW-0378">Hydrolase</keyword>
<protein>
    <submittedName>
        <fullName evidence="2">Dienelactone hydrolase family protein</fullName>
        <ecNumber evidence="2">3.1.-.-</ecNumber>
    </submittedName>
</protein>
<dbReference type="Gene3D" id="3.40.50.1820">
    <property type="entry name" value="alpha/beta hydrolase"/>
    <property type="match status" value="1"/>
</dbReference>
<evidence type="ECO:0000259" key="1">
    <source>
        <dbReference type="Pfam" id="PF01738"/>
    </source>
</evidence>
<accession>A0ABW5G2N4</accession>
<dbReference type="InterPro" id="IPR029058">
    <property type="entry name" value="AB_hydrolase_fold"/>
</dbReference>
<comment type="caution">
    <text evidence="2">The sequence shown here is derived from an EMBL/GenBank/DDBJ whole genome shotgun (WGS) entry which is preliminary data.</text>
</comment>
<keyword evidence="3" id="KW-1185">Reference proteome</keyword>
<dbReference type="PANTHER" id="PTHR46623">
    <property type="entry name" value="CARBOXYMETHYLENEBUTENOLIDASE-RELATED"/>
    <property type="match status" value="1"/>
</dbReference>
<sequence>MTIETRSLTVDGLNAYLARPTGGSSAGMLLIPMITGIGEQVREFAAAIAETGVTTLSWDPWRGRGTSEDTPMETLFTWMGELDDDACLAEQKRLLDYLLDDLGCTRAGVIGWCLGGRFALILGGQDSRVAGVVAYHPTVPGTPAPNHTVDVVDHTARIQAPVMMLYPGADDLVPVESFHRLQTALNSRNSGPSIVHVYPGAEHGFSARHRHGNPVNAEAFAISWPQVLEFVKVTTHAPGGRSGQA</sequence>
<dbReference type="SUPFAM" id="SSF53474">
    <property type="entry name" value="alpha/beta-Hydrolases"/>
    <property type="match status" value="1"/>
</dbReference>
<dbReference type="InterPro" id="IPR002925">
    <property type="entry name" value="Dienelactn_hydro"/>
</dbReference>